<feature type="domain" description="Bacillithiol biosynthesis BshC C-terminal coiled-coil" evidence="5">
    <location>
        <begin position="379"/>
        <end position="538"/>
    </location>
</feature>
<evidence type="ECO:0000259" key="5">
    <source>
        <dbReference type="Pfam" id="PF24850"/>
    </source>
</evidence>
<protein>
    <recommendedName>
        <fullName evidence="3">Putative cysteine ligase BshC</fullName>
        <ecNumber evidence="3">6.-.-.-</ecNumber>
    </recommendedName>
</protein>
<dbReference type="GO" id="GO:0016874">
    <property type="term" value="F:ligase activity"/>
    <property type="evidence" value="ECO:0007669"/>
    <property type="project" value="UniProtKB-UniRule"/>
</dbReference>
<evidence type="ECO:0000259" key="4">
    <source>
        <dbReference type="Pfam" id="PF10079"/>
    </source>
</evidence>
<dbReference type="EMBL" id="CP035232">
    <property type="protein sequence ID" value="QAT65012.1"/>
    <property type="molecule type" value="Genomic_DNA"/>
</dbReference>
<name>A0AAJ3YX82_9BACI</name>
<dbReference type="PIRSF" id="PIRSF012535">
    <property type="entry name" value="UCP012535"/>
    <property type="match status" value="1"/>
</dbReference>
<dbReference type="InterPro" id="IPR055399">
    <property type="entry name" value="CC_BshC"/>
</dbReference>
<evidence type="ECO:0000256" key="1">
    <source>
        <dbReference type="ARBA" id="ARBA00022598"/>
    </source>
</evidence>
<evidence type="ECO:0000313" key="7">
    <source>
        <dbReference type="Proteomes" id="UP000288675"/>
    </source>
</evidence>
<dbReference type="NCBIfam" id="TIGR03998">
    <property type="entry name" value="thiol_BshC"/>
    <property type="match status" value="1"/>
</dbReference>
<dbReference type="Proteomes" id="UP000288675">
    <property type="component" value="Chromosome"/>
</dbReference>
<dbReference type="Pfam" id="PF24850">
    <property type="entry name" value="CC_BshC"/>
    <property type="match status" value="1"/>
</dbReference>
<comment type="similarity">
    <text evidence="3">Belongs to the BshC family.</text>
</comment>
<reference evidence="6 7" key="1">
    <citation type="submission" date="2019-01" db="EMBL/GenBank/DDBJ databases">
        <title>Genome sequence of Bacillus glycinifermentans SRCM103574.</title>
        <authorList>
            <person name="Kong H.-J."/>
            <person name="Jeong S.-Y."/>
            <person name="Jeong D.-Y."/>
        </authorList>
    </citation>
    <scope>NUCLEOTIDE SEQUENCE [LARGE SCALE GENOMIC DNA]</scope>
    <source>
        <strain evidence="6 7">SRCM103574</strain>
    </source>
</reference>
<accession>A0AAJ3YX82</accession>
<organism evidence="6 7">
    <name type="scientific">Bacillus glycinifermentans</name>
    <dbReference type="NCBI Taxonomy" id="1664069"/>
    <lineage>
        <taxon>Bacteria</taxon>
        <taxon>Bacillati</taxon>
        <taxon>Bacillota</taxon>
        <taxon>Bacilli</taxon>
        <taxon>Bacillales</taxon>
        <taxon>Bacillaceae</taxon>
        <taxon>Bacillus</taxon>
    </lineage>
</organism>
<dbReference type="RefSeq" id="WP_046130738.1">
    <property type="nucleotide sequence ID" value="NZ_CP035232.1"/>
</dbReference>
<feature type="domain" description="Bacillithiol biosynthesis BshC N-terminal Rossmann-like" evidence="4">
    <location>
        <begin position="1"/>
        <end position="377"/>
    </location>
</feature>
<gene>
    <name evidence="3 6" type="primary">bshC</name>
    <name evidence="6" type="ORF">EQZ20_08880</name>
</gene>
<dbReference type="GeneID" id="82852796"/>
<evidence type="ECO:0000313" key="6">
    <source>
        <dbReference type="EMBL" id="QAT65012.1"/>
    </source>
</evidence>
<dbReference type="AlphaFoldDB" id="A0AAJ3YX82"/>
<keyword evidence="2" id="KW-0175">Coiled coil</keyword>
<dbReference type="InterPro" id="IPR011199">
    <property type="entry name" value="Bacillithiol_biosynth_BshC"/>
</dbReference>
<proteinExistence type="inferred from homology"/>
<dbReference type="EC" id="6.-.-.-" evidence="3"/>
<dbReference type="InterPro" id="IPR055398">
    <property type="entry name" value="Rossmann-like_BshC"/>
</dbReference>
<dbReference type="Pfam" id="PF10079">
    <property type="entry name" value="Rossmann-like_BshC"/>
    <property type="match status" value="1"/>
</dbReference>
<dbReference type="HAMAP" id="MF_01867">
    <property type="entry name" value="BshC"/>
    <property type="match status" value="1"/>
</dbReference>
<evidence type="ECO:0000256" key="2">
    <source>
        <dbReference type="ARBA" id="ARBA00023054"/>
    </source>
</evidence>
<sequence length="538" mass="61977">MQLTELSIKSQNPFVRDYLDGKEETTPFFDYGLNREDWEVRLCDLSSRTFDRSALADYLLSYHSKFRSKKMNEAIERLRDPASVAVVGGQQAGLLTGPLYTIHKIVSILVFAQEKEQELNVPVVPVFWVAGEDHDLDEINHLYVSDGGHVKKHKLAQAHWKKSQAAKTALDSDKAEQWLNRVFASFEESEYTNGLLSKLKRCLRQSSSFAEFFEYIIADLFENDGLVLLNSGDPGLRSLEVRFFQELLEKNDELAQAVKQQQAHMEELGYSPIIEGAAEHANLFYEHDGERFLIEKKDGAFFVKELELEWTQAELHQLMGEQPEAFSNNVVTRPLMQEFLLPTLAFIAGPGEINYWGELKSAFQVMGFKMPPVVPRLNITFLERHIEKKLAERGIDIKEALEQGSAAKKEQFFESRVPSGFTDAVKRAKEEIESIHSGIRKEALDIDRSLEPLLEKNAGFIQDQLSFVERAVIRRIEEKENNILRDFDKIQTSIRPLGAPQERIWNIMYYLNKYGPDFLENYKKLPYSFRNMHQVVKL</sequence>
<comment type="function">
    <text evidence="3">Involved in bacillithiol (BSH) biosynthesis. May catalyze the last step of the pathway, the addition of cysteine to glucosamine malate (GlcN-Mal) to generate BSH.</text>
</comment>
<evidence type="ECO:0000256" key="3">
    <source>
        <dbReference type="HAMAP-Rule" id="MF_01867"/>
    </source>
</evidence>
<keyword evidence="1 3" id="KW-0436">Ligase</keyword>
<dbReference type="KEGG" id="bgy:BGLY_1725"/>